<accession>A0A7J7LEI3</accession>
<dbReference type="Proteomes" id="UP000541444">
    <property type="component" value="Unassembled WGS sequence"/>
</dbReference>
<evidence type="ECO:0000313" key="2">
    <source>
        <dbReference type="Proteomes" id="UP000541444"/>
    </source>
</evidence>
<feature type="non-terminal residue" evidence="1">
    <location>
        <position position="1"/>
    </location>
</feature>
<protein>
    <submittedName>
        <fullName evidence="1">Uncharacterized protein</fullName>
    </submittedName>
</protein>
<evidence type="ECO:0000313" key="1">
    <source>
        <dbReference type="EMBL" id="KAF6141071.1"/>
    </source>
</evidence>
<dbReference type="AlphaFoldDB" id="A0A7J7LEI3"/>
<dbReference type="EMBL" id="JACGCM010002332">
    <property type="protein sequence ID" value="KAF6141071.1"/>
    <property type="molecule type" value="Genomic_DNA"/>
</dbReference>
<proteinExistence type="predicted"/>
<name>A0A7J7LEI3_9MAGN</name>
<comment type="caution">
    <text evidence="1">The sequence shown here is derived from an EMBL/GenBank/DDBJ whole genome shotgun (WGS) entry which is preliminary data.</text>
</comment>
<feature type="non-terminal residue" evidence="1">
    <location>
        <position position="137"/>
    </location>
</feature>
<sequence>KTQHLISRVIDFNVGSFRSDNRGEEWSHKATRRMKLLKIRGAESVVIGQTPSNRVIQTSPRVVEVGFKGLGVPGNGYSSMGWPQDAFGIIGEEKFTPHVRVTAHVLGTRQFSGTNRGTPIGMLEGAKDISLGTSGGM</sequence>
<keyword evidence="2" id="KW-1185">Reference proteome</keyword>
<organism evidence="1 2">
    <name type="scientific">Kingdonia uniflora</name>
    <dbReference type="NCBI Taxonomy" id="39325"/>
    <lineage>
        <taxon>Eukaryota</taxon>
        <taxon>Viridiplantae</taxon>
        <taxon>Streptophyta</taxon>
        <taxon>Embryophyta</taxon>
        <taxon>Tracheophyta</taxon>
        <taxon>Spermatophyta</taxon>
        <taxon>Magnoliopsida</taxon>
        <taxon>Ranunculales</taxon>
        <taxon>Circaeasteraceae</taxon>
        <taxon>Kingdonia</taxon>
    </lineage>
</organism>
<gene>
    <name evidence="1" type="ORF">GIB67_006516</name>
</gene>
<reference evidence="1 2" key="1">
    <citation type="journal article" date="2020" name="IScience">
        <title>Genome Sequencing of the Endangered Kingdonia uniflora (Circaeasteraceae, Ranunculales) Reveals Potential Mechanisms of Evolutionary Specialization.</title>
        <authorList>
            <person name="Sun Y."/>
            <person name="Deng T."/>
            <person name="Zhang A."/>
            <person name="Moore M.J."/>
            <person name="Landis J.B."/>
            <person name="Lin N."/>
            <person name="Zhang H."/>
            <person name="Zhang X."/>
            <person name="Huang J."/>
            <person name="Zhang X."/>
            <person name="Sun H."/>
            <person name="Wang H."/>
        </authorList>
    </citation>
    <scope>NUCLEOTIDE SEQUENCE [LARGE SCALE GENOMIC DNA]</scope>
    <source>
        <strain evidence="1">TB1705</strain>
        <tissue evidence="1">Leaf</tissue>
    </source>
</reference>